<keyword evidence="2 6" id="KW-0479">Metal-binding</keyword>
<accession>A0A5D0NWJ2</accession>
<comment type="similarity">
    <text evidence="1">Belongs to the cysteine dioxygenase family.</text>
</comment>
<dbReference type="RefSeq" id="WP_067897358.1">
    <property type="nucleotide sequence ID" value="NZ_VSFG01000001.1"/>
</dbReference>
<dbReference type="STRING" id="1220554.GCA_001552135_05468"/>
<dbReference type="InterPro" id="IPR011051">
    <property type="entry name" value="RmlC_Cupin_sf"/>
</dbReference>
<sequence length="206" mass="22615">MNAAELILEIRELKREACPPHRSIERLDGMLTEFVRSGAEGPRPDFTRATRGLYTRLLLNSMKDDFQVVLVLWGPGSRSPIHDHSGTVGMVAAYTGVTRETKYTEGATGPGGCVQLERGGTTVLRGGATTPILPSDGMRLHDMANETAGWSATVHVYLTPILDFHIYEPSTSGYFRREPRELWFDAENAWRGLTGPSPTASGRAAR</sequence>
<dbReference type="InterPro" id="IPR014710">
    <property type="entry name" value="RmlC-like_jellyroll"/>
</dbReference>
<organism evidence="7 8">
    <name type="scientific">Actinomadura chibensis</name>
    <dbReference type="NCBI Taxonomy" id="392828"/>
    <lineage>
        <taxon>Bacteria</taxon>
        <taxon>Bacillati</taxon>
        <taxon>Actinomycetota</taxon>
        <taxon>Actinomycetes</taxon>
        <taxon>Streptosporangiales</taxon>
        <taxon>Thermomonosporaceae</taxon>
        <taxon>Actinomadura</taxon>
    </lineage>
</organism>
<dbReference type="GO" id="GO:0016702">
    <property type="term" value="F:oxidoreductase activity, acting on single donors with incorporation of molecular oxygen, incorporation of two atoms of oxygen"/>
    <property type="evidence" value="ECO:0007669"/>
    <property type="project" value="InterPro"/>
</dbReference>
<evidence type="ECO:0000256" key="3">
    <source>
        <dbReference type="ARBA" id="ARBA00022964"/>
    </source>
</evidence>
<dbReference type="GO" id="GO:0008198">
    <property type="term" value="F:ferrous iron binding"/>
    <property type="evidence" value="ECO:0007669"/>
    <property type="project" value="TreeGrafter"/>
</dbReference>
<keyword evidence="5 6" id="KW-0408">Iron</keyword>
<dbReference type="PANTHER" id="PTHR12918:SF1">
    <property type="entry name" value="CYSTEINE DIOXYGENASE TYPE 1"/>
    <property type="match status" value="1"/>
</dbReference>
<dbReference type="InterPro" id="IPR010300">
    <property type="entry name" value="CDO_1"/>
</dbReference>
<dbReference type="SUPFAM" id="SSF51182">
    <property type="entry name" value="RmlC-like cupins"/>
    <property type="match status" value="1"/>
</dbReference>
<feature type="binding site" evidence="6">
    <location>
        <position position="84"/>
    </location>
    <ligand>
        <name>Fe cation</name>
        <dbReference type="ChEBI" id="CHEBI:24875"/>
        <note>catalytic</note>
    </ligand>
</feature>
<dbReference type="PANTHER" id="PTHR12918">
    <property type="entry name" value="CYSTEINE DIOXYGENASE"/>
    <property type="match status" value="1"/>
</dbReference>
<dbReference type="CDD" id="cd10548">
    <property type="entry name" value="cupin_CDO"/>
    <property type="match status" value="1"/>
</dbReference>
<keyword evidence="3" id="KW-0223">Dioxygenase</keyword>
<evidence type="ECO:0000256" key="2">
    <source>
        <dbReference type="ARBA" id="ARBA00022723"/>
    </source>
</evidence>
<proteinExistence type="inferred from homology"/>
<dbReference type="Proteomes" id="UP000323380">
    <property type="component" value="Unassembled WGS sequence"/>
</dbReference>
<keyword evidence="8" id="KW-1185">Reference proteome</keyword>
<keyword evidence="4" id="KW-0560">Oxidoreductase</keyword>
<dbReference type="Pfam" id="PF05995">
    <property type="entry name" value="CDO_I"/>
    <property type="match status" value="1"/>
</dbReference>
<dbReference type="AlphaFoldDB" id="A0A5D0NWJ2"/>
<evidence type="ECO:0000313" key="7">
    <source>
        <dbReference type="EMBL" id="TYB49020.1"/>
    </source>
</evidence>
<evidence type="ECO:0000256" key="6">
    <source>
        <dbReference type="PIRSR" id="PIRSR610300-51"/>
    </source>
</evidence>
<evidence type="ECO:0000256" key="4">
    <source>
        <dbReference type="ARBA" id="ARBA00023002"/>
    </source>
</evidence>
<evidence type="ECO:0008006" key="9">
    <source>
        <dbReference type="Google" id="ProtNLM"/>
    </source>
</evidence>
<feature type="binding site" evidence="6">
    <location>
        <position position="82"/>
    </location>
    <ligand>
        <name>Fe cation</name>
        <dbReference type="ChEBI" id="CHEBI:24875"/>
        <note>catalytic</note>
    </ligand>
</feature>
<evidence type="ECO:0000256" key="5">
    <source>
        <dbReference type="ARBA" id="ARBA00023004"/>
    </source>
</evidence>
<comment type="caution">
    <text evidence="7">The sequence shown here is derived from an EMBL/GenBank/DDBJ whole genome shotgun (WGS) entry which is preliminary data.</text>
</comment>
<gene>
    <name evidence="7" type="ORF">FXF69_07710</name>
</gene>
<protein>
    <recommendedName>
        <fullName evidence="9">Cysteine dioxygenase</fullName>
    </recommendedName>
</protein>
<name>A0A5D0NWJ2_9ACTN</name>
<evidence type="ECO:0000256" key="1">
    <source>
        <dbReference type="ARBA" id="ARBA00006622"/>
    </source>
</evidence>
<dbReference type="Gene3D" id="2.60.120.10">
    <property type="entry name" value="Jelly Rolls"/>
    <property type="match status" value="1"/>
</dbReference>
<dbReference type="EMBL" id="VSFG01000001">
    <property type="protein sequence ID" value="TYB49020.1"/>
    <property type="molecule type" value="Genomic_DNA"/>
</dbReference>
<feature type="binding site" evidence="6">
    <location>
        <position position="141"/>
    </location>
    <ligand>
        <name>Fe cation</name>
        <dbReference type="ChEBI" id="CHEBI:24875"/>
        <note>catalytic</note>
    </ligand>
</feature>
<evidence type="ECO:0000313" key="8">
    <source>
        <dbReference type="Proteomes" id="UP000323380"/>
    </source>
</evidence>
<reference evidence="7 8" key="1">
    <citation type="submission" date="2019-08" db="EMBL/GenBank/DDBJ databases">
        <title>Actinomadura sp. nov. CYP1-5 isolated from mountain soil.</title>
        <authorList>
            <person name="Songsumanus A."/>
            <person name="Kuncharoen N."/>
            <person name="Kudo T."/>
            <person name="Yuki M."/>
            <person name="Igarashi Y."/>
            <person name="Tanasupawat S."/>
        </authorList>
    </citation>
    <scope>NUCLEOTIDE SEQUENCE [LARGE SCALE GENOMIC DNA]</scope>
    <source>
        <strain evidence="7 8">JCM 14158</strain>
    </source>
</reference>